<dbReference type="AlphaFoldDB" id="A0A0F9I6V0"/>
<reference evidence="1" key="1">
    <citation type="journal article" date="2015" name="Nature">
        <title>Complex archaea that bridge the gap between prokaryotes and eukaryotes.</title>
        <authorList>
            <person name="Spang A."/>
            <person name="Saw J.H."/>
            <person name="Jorgensen S.L."/>
            <person name="Zaremba-Niedzwiedzka K."/>
            <person name="Martijn J."/>
            <person name="Lind A.E."/>
            <person name="van Eijk R."/>
            <person name="Schleper C."/>
            <person name="Guy L."/>
            <person name="Ettema T.J."/>
        </authorList>
    </citation>
    <scope>NUCLEOTIDE SEQUENCE</scope>
</reference>
<proteinExistence type="predicted"/>
<sequence length="107" mass="12053">GAHRTGLSRLYERAQYNVMKQAGLSPLSAAKYRGLSPTIFDMWADRLSEITSRMTSDRVTSWLQGQGIDPMDLSDAELDELEARYKDGVLDAIDEFGGDIEDAERYF</sequence>
<evidence type="ECO:0000313" key="1">
    <source>
        <dbReference type="EMBL" id="KKM15389.1"/>
    </source>
</evidence>
<organism evidence="1">
    <name type="scientific">marine sediment metagenome</name>
    <dbReference type="NCBI Taxonomy" id="412755"/>
    <lineage>
        <taxon>unclassified sequences</taxon>
        <taxon>metagenomes</taxon>
        <taxon>ecological metagenomes</taxon>
    </lineage>
</organism>
<feature type="non-terminal residue" evidence="1">
    <location>
        <position position="1"/>
    </location>
</feature>
<dbReference type="EMBL" id="LAZR01014919">
    <property type="protein sequence ID" value="KKM15389.1"/>
    <property type="molecule type" value="Genomic_DNA"/>
</dbReference>
<protein>
    <submittedName>
        <fullName evidence="1">Uncharacterized protein</fullName>
    </submittedName>
</protein>
<gene>
    <name evidence="1" type="ORF">LCGC14_1696610</name>
</gene>
<name>A0A0F9I6V0_9ZZZZ</name>
<accession>A0A0F9I6V0</accession>
<comment type="caution">
    <text evidence="1">The sequence shown here is derived from an EMBL/GenBank/DDBJ whole genome shotgun (WGS) entry which is preliminary data.</text>
</comment>